<feature type="region of interest" description="Disordered" evidence="1">
    <location>
        <begin position="1"/>
        <end position="71"/>
    </location>
</feature>
<name>A0A9P6UP84_9FUNG</name>
<accession>A0A9P6UP84</accession>
<dbReference type="AlphaFoldDB" id="A0A9P6UP84"/>
<dbReference type="OrthoDB" id="2424936at2759"/>
<proteinExistence type="predicted"/>
<evidence type="ECO:0000256" key="1">
    <source>
        <dbReference type="SAM" id="MobiDB-lite"/>
    </source>
</evidence>
<dbReference type="Proteomes" id="UP000823405">
    <property type="component" value="Unassembled WGS sequence"/>
</dbReference>
<feature type="compositionally biased region" description="Basic and acidic residues" evidence="1">
    <location>
        <begin position="275"/>
        <end position="284"/>
    </location>
</feature>
<feature type="region of interest" description="Disordered" evidence="1">
    <location>
        <begin position="262"/>
        <end position="284"/>
    </location>
</feature>
<evidence type="ECO:0000313" key="3">
    <source>
        <dbReference type="Proteomes" id="UP000823405"/>
    </source>
</evidence>
<dbReference type="EMBL" id="JAAAIN010000525">
    <property type="protein sequence ID" value="KAG0313314.1"/>
    <property type="molecule type" value="Genomic_DNA"/>
</dbReference>
<reference evidence="2" key="1">
    <citation type="journal article" date="2020" name="Fungal Divers.">
        <title>Resolving the Mortierellaceae phylogeny through synthesis of multi-gene phylogenetics and phylogenomics.</title>
        <authorList>
            <person name="Vandepol N."/>
            <person name="Liber J."/>
            <person name="Desiro A."/>
            <person name="Na H."/>
            <person name="Kennedy M."/>
            <person name="Barry K."/>
            <person name="Grigoriev I.V."/>
            <person name="Miller A.N."/>
            <person name="O'Donnell K."/>
            <person name="Stajich J.E."/>
            <person name="Bonito G."/>
        </authorList>
    </citation>
    <scope>NUCLEOTIDE SEQUENCE</scope>
    <source>
        <strain evidence="2">NVP60</strain>
    </source>
</reference>
<protein>
    <submittedName>
        <fullName evidence="2">Uncharacterized protein</fullName>
    </submittedName>
</protein>
<feature type="compositionally biased region" description="Acidic residues" evidence="1">
    <location>
        <begin position="42"/>
        <end position="59"/>
    </location>
</feature>
<feature type="compositionally biased region" description="Polar residues" evidence="1">
    <location>
        <begin position="263"/>
        <end position="274"/>
    </location>
</feature>
<keyword evidence="3" id="KW-1185">Reference proteome</keyword>
<feature type="compositionally biased region" description="Polar residues" evidence="1">
    <location>
        <begin position="60"/>
        <end position="70"/>
    </location>
</feature>
<sequence length="319" mass="35729">MAEAKHRLNKKERAKTKQRERDDKARTAQEEHRKSSSHINQGEEDDTDSEFEDDDEDGDPTNNTIITTSGKEPPSKFLLGLAVANTLLEKDGLAGSVTEDVARDALFEPNRFSSNENEAGDRLLNLLRPYTPKKSESGVNAYPKSVLFCGPFVYITNAILRACCYKDFSRRICPVYSIGHRRSDSVPLAASAMYEVFGRRKANHFDIRGPNDRLITSTTLLTTYVVAMDLLLRKDTPPAAPMMRKKHIRLPGVRRSIEELEQSGLTNHTAQTSTEEAKLKQEDLNRRVAPLRTSLKAALISQRDADSAVRSQKTAGKRV</sequence>
<feature type="compositionally biased region" description="Basic and acidic residues" evidence="1">
    <location>
        <begin position="15"/>
        <end position="34"/>
    </location>
</feature>
<comment type="caution">
    <text evidence="2">The sequence shown here is derived from an EMBL/GenBank/DDBJ whole genome shotgun (WGS) entry which is preliminary data.</text>
</comment>
<organism evidence="2 3">
    <name type="scientific">Linnemannia gamsii</name>
    <dbReference type="NCBI Taxonomy" id="64522"/>
    <lineage>
        <taxon>Eukaryota</taxon>
        <taxon>Fungi</taxon>
        <taxon>Fungi incertae sedis</taxon>
        <taxon>Mucoromycota</taxon>
        <taxon>Mortierellomycotina</taxon>
        <taxon>Mortierellomycetes</taxon>
        <taxon>Mortierellales</taxon>
        <taxon>Mortierellaceae</taxon>
        <taxon>Linnemannia</taxon>
    </lineage>
</organism>
<gene>
    <name evidence="2" type="ORF">BGZ97_010299</name>
</gene>
<evidence type="ECO:0000313" key="2">
    <source>
        <dbReference type="EMBL" id="KAG0313314.1"/>
    </source>
</evidence>